<keyword evidence="1" id="KW-0378">Hydrolase</keyword>
<dbReference type="HOGENOM" id="CLU_520965_0_0_1"/>
<dbReference type="InParanoid" id="A8XE95"/>
<dbReference type="SUPFAM" id="SSF52540">
    <property type="entry name" value="P-loop containing nucleoside triphosphate hydrolases"/>
    <property type="match status" value="1"/>
</dbReference>
<dbReference type="EMBL" id="HE601268">
    <property type="protein sequence ID" value="CAP30967.2"/>
    <property type="molecule type" value="Genomic_DNA"/>
</dbReference>
<dbReference type="GO" id="GO:0043139">
    <property type="term" value="F:5'-3' DNA helicase activity"/>
    <property type="evidence" value="ECO:0000318"/>
    <property type="project" value="GO_Central"/>
</dbReference>
<dbReference type="Pfam" id="PF05970">
    <property type="entry name" value="PIF1"/>
    <property type="match status" value="1"/>
</dbReference>
<feature type="domain" description="DNA helicase Pif1-like DEAD-box helicase" evidence="3">
    <location>
        <begin position="3"/>
        <end position="119"/>
    </location>
</feature>
<evidence type="ECO:0000256" key="2">
    <source>
        <dbReference type="SAM" id="MobiDB-lite"/>
    </source>
</evidence>
<keyword evidence="5" id="KW-1185">Reference proteome</keyword>
<keyword evidence="1" id="KW-0233">DNA recombination</keyword>
<keyword evidence="1" id="KW-0227">DNA damage</keyword>
<comment type="similarity">
    <text evidence="1">Belongs to the helicase family.</text>
</comment>
<dbReference type="GO" id="GO:0016887">
    <property type="term" value="F:ATP hydrolysis activity"/>
    <property type="evidence" value="ECO:0007669"/>
    <property type="project" value="RHEA"/>
</dbReference>
<dbReference type="AlphaFoldDB" id="A8XE95"/>
<dbReference type="OMA" id="IECIPYV"/>
<dbReference type="EC" id="5.6.2.3" evidence="1"/>
<comment type="cofactor">
    <cofactor evidence="1">
        <name>Mg(2+)</name>
        <dbReference type="ChEBI" id="CHEBI:18420"/>
    </cofactor>
</comment>
<evidence type="ECO:0000259" key="3">
    <source>
        <dbReference type="Pfam" id="PF05970"/>
    </source>
</evidence>
<comment type="catalytic activity">
    <reaction evidence="1">
        <text>ATP + H2O = ADP + phosphate + H(+)</text>
        <dbReference type="Rhea" id="RHEA:13065"/>
        <dbReference type="ChEBI" id="CHEBI:15377"/>
        <dbReference type="ChEBI" id="CHEBI:15378"/>
        <dbReference type="ChEBI" id="CHEBI:30616"/>
        <dbReference type="ChEBI" id="CHEBI:43474"/>
        <dbReference type="ChEBI" id="CHEBI:456216"/>
        <dbReference type="EC" id="5.6.2.3"/>
    </reaction>
</comment>
<evidence type="ECO:0000256" key="1">
    <source>
        <dbReference type="RuleBase" id="RU363044"/>
    </source>
</evidence>
<keyword evidence="1" id="KW-0547">Nucleotide-binding</keyword>
<keyword evidence="1" id="KW-0234">DNA repair</keyword>
<reference evidence="4 5" key="2">
    <citation type="journal article" date="2011" name="PLoS Genet.">
        <title>Caenorhabditis briggsae recombinant inbred line genotypes reveal inter-strain incompatibility and the evolution of recombination.</title>
        <authorList>
            <person name="Ross J.A."/>
            <person name="Koboldt D.C."/>
            <person name="Staisch J.E."/>
            <person name="Chamberlin H.M."/>
            <person name="Gupta B.P."/>
            <person name="Miller R.D."/>
            <person name="Baird S.E."/>
            <person name="Haag E.S."/>
        </authorList>
    </citation>
    <scope>NUCLEOTIDE SEQUENCE [LARGE SCALE GENOMIC DNA]</scope>
    <source>
        <strain evidence="4 5">AF16</strain>
    </source>
</reference>
<dbReference type="Gene3D" id="3.40.50.300">
    <property type="entry name" value="P-loop containing nucleotide triphosphate hydrolases"/>
    <property type="match status" value="1"/>
</dbReference>
<feature type="region of interest" description="Disordered" evidence="2">
    <location>
        <begin position="377"/>
        <end position="400"/>
    </location>
</feature>
<dbReference type="InterPro" id="IPR010285">
    <property type="entry name" value="DNA_helicase_pif1-like_DEAD"/>
</dbReference>
<name>A8XE95_CAEBR</name>
<proteinExistence type="inferred from homology"/>
<protein>
    <recommendedName>
        <fullName evidence="1">ATP-dependent DNA helicase</fullName>
        <ecNumber evidence="1">5.6.2.3</ecNumber>
    </recommendedName>
</protein>
<evidence type="ECO:0000313" key="5">
    <source>
        <dbReference type="Proteomes" id="UP000008549"/>
    </source>
</evidence>
<dbReference type="Proteomes" id="UP000008549">
    <property type="component" value="Unassembled WGS sequence"/>
</dbReference>
<dbReference type="GO" id="GO:0005524">
    <property type="term" value="F:ATP binding"/>
    <property type="evidence" value="ECO:0007669"/>
    <property type="project" value="UniProtKB-KW"/>
</dbReference>
<keyword evidence="1" id="KW-0347">Helicase</keyword>
<reference evidence="4 5" key="1">
    <citation type="journal article" date="2003" name="PLoS Biol.">
        <title>The genome sequence of Caenorhabditis briggsae: a platform for comparative genomics.</title>
        <authorList>
            <person name="Stein L.D."/>
            <person name="Bao Z."/>
            <person name="Blasiar D."/>
            <person name="Blumenthal T."/>
            <person name="Brent M.R."/>
            <person name="Chen N."/>
            <person name="Chinwalla A."/>
            <person name="Clarke L."/>
            <person name="Clee C."/>
            <person name="Coghlan A."/>
            <person name="Coulson A."/>
            <person name="D'Eustachio P."/>
            <person name="Fitch D.H."/>
            <person name="Fulton L.A."/>
            <person name="Fulton R.E."/>
            <person name="Griffiths-Jones S."/>
            <person name="Harris T.W."/>
            <person name="Hillier L.W."/>
            <person name="Kamath R."/>
            <person name="Kuwabara P.E."/>
            <person name="Mardis E.R."/>
            <person name="Marra M.A."/>
            <person name="Miner T.L."/>
            <person name="Minx P."/>
            <person name="Mullikin J.C."/>
            <person name="Plumb R.W."/>
            <person name="Rogers J."/>
            <person name="Schein J.E."/>
            <person name="Sohrmann M."/>
            <person name="Spieth J."/>
            <person name="Stajich J.E."/>
            <person name="Wei C."/>
            <person name="Willey D."/>
            <person name="Wilson R.K."/>
            <person name="Durbin R."/>
            <person name="Waterston R.H."/>
        </authorList>
    </citation>
    <scope>NUCLEOTIDE SEQUENCE [LARGE SCALE GENOMIC DNA]</scope>
    <source>
        <strain evidence="4 5">AF16</strain>
    </source>
</reference>
<organism evidence="4 5">
    <name type="scientific">Caenorhabditis briggsae</name>
    <dbReference type="NCBI Taxonomy" id="6238"/>
    <lineage>
        <taxon>Eukaryota</taxon>
        <taxon>Metazoa</taxon>
        <taxon>Ecdysozoa</taxon>
        <taxon>Nematoda</taxon>
        <taxon>Chromadorea</taxon>
        <taxon>Rhabditida</taxon>
        <taxon>Rhabditina</taxon>
        <taxon>Rhabditomorpha</taxon>
        <taxon>Rhabditoidea</taxon>
        <taxon>Rhabditidae</taxon>
        <taxon>Peloderinae</taxon>
        <taxon>Caenorhabditis</taxon>
    </lineage>
</organism>
<feature type="compositionally biased region" description="Basic and acidic residues" evidence="2">
    <location>
        <begin position="382"/>
        <end position="399"/>
    </location>
</feature>
<dbReference type="InterPro" id="IPR051055">
    <property type="entry name" value="PIF1_helicase"/>
</dbReference>
<dbReference type="GO" id="GO:0006281">
    <property type="term" value="P:DNA repair"/>
    <property type="evidence" value="ECO:0007669"/>
    <property type="project" value="UniProtKB-KW"/>
</dbReference>
<evidence type="ECO:0000313" key="4">
    <source>
        <dbReference type="EMBL" id="CAP30967.2"/>
    </source>
</evidence>
<dbReference type="PANTHER" id="PTHR47642">
    <property type="entry name" value="ATP-DEPENDENT DNA HELICASE"/>
    <property type="match status" value="1"/>
</dbReference>
<dbReference type="InterPro" id="IPR027417">
    <property type="entry name" value="P-loop_NTPase"/>
</dbReference>
<gene>
    <name evidence="4 6" type="ORF">CBG11900</name>
    <name evidence="4" type="ORF">CBG_11900</name>
</gene>
<dbReference type="GO" id="GO:0000723">
    <property type="term" value="P:telomere maintenance"/>
    <property type="evidence" value="ECO:0007669"/>
    <property type="project" value="InterPro"/>
</dbReference>
<dbReference type="GO" id="GO:0006310">
    <property type="term" value="P:DNA recombination"/>
    <property type="evidence" value="ECO:0007669"/>
    <property type="project" value="UniProtKB-KW"/>
</dbReference>
<dbReference type="PANTHER" id="PTHR47642:SF6">
    <property type="entry name" value="ATP-DEPENDENT DNA HELICASE"/>
    <property type="match status" value="1"/>
</dbReference>
<dbReference type="eggNOG" id="KOG0987">
    <property type="taxonomic scope" value="Eukaryota"/>
</dbReference>
<evidence type="ECO:0000313" key="6">
    <source>
        <dbReference type="WormBase" id="CBG11900"/>
    </source>
</evidence>
<dbReference type="STRING" id="6238.A8XE95"/>
<keyword evidence="1" id="KW-0067">ATP-binding</keyword>
<dbReference type="WormBase" id="CBG11900">
    <property type="protein sequence ID" value="CBP42991"/>
    <property type="gene ID" value="WBGene00032935"/>
</dbReference>
<sequence>MFKDVELLIIDEISMVSAELMAKISNRLKEIMGSREDFGGLNVVVFGDLMQLPPVRARPVFEGLTPVIARRVFGGFGCGVNLWRLFQFFELTVNVRQQNDKDYADLLGRMRMGEMTDADEVVLRTRLIDPTGAPADLLFAAQYHLNMMAEDPLIMTLLPRVSDVLTFNNHVIERMGEESFSIDADDTQVQRKRSSKPWQLKRYSIIVTTETATAKDNKEVPTVAAGLRSNLTLCINSRVMLRRTIDRVNGLVNGLTGVLVEVKMMDGEIYQLGIRFDRTPGQIHWVPKTSAMYELSSGEVRCRRQFPVEAAFGVTCHKAQGLTLANVIMSTESMFANAQFYVSASRVTALSGLHLINLDMAKATVDEKAKEEYRRLRIASQKRTEPYTRKPTKPTEKPTKKSVTVFGLMQKKKEKKGNKKLNQRIVSTDQDCSTEYNTLTKRPSRIAPTLNQSDLALASFAEFTTKPRPYIGHKLSCCHEIEMPPDTGKQEIFALTRRDSNLEAFSYNLSNGSFRPLICRSSL</sequence>
<accession>A8XE95</accession>